<dbReference type="EMBL" id="CP000473">
    <property type="protein sequence ID" value="ABJ88275.1"/>
    <property type="molecule type" value="Genomic_DNA"/>
</dbReference>
<dbReference type="InParanoid" id="Q01PZ5"/>
<organism evidence="1">
    <name type="scientific">Solibacter usitatus (strain Ellin6076)</name>
    <dbReference type="NCBI Taxonomy" id="234267"/>
    <lineage>
        <taxon>Bacteria</taxon>
        <taxon>Pseudomonadati</taxon>
        <taxon>Acidobacteriota</taxon>
        <taxon>Terriglobia</taxon>
        <taxon>Bryobacterales</taxon>
        <taxon>Solibacteraceae</taxon>
        <taxon>Candidatus Solibacter</taxon>
    </lineage>
</organism>
<dbReference type="HOGENOM" id="CLU_1093718_0_0_0"/>
<dbReference type="STRING" id="234267.Acid_7366"/>
<dbReference type="OrthoDB" id="109537at2"/>
<gene>
    <name evidence="1" type="ordered locus">Acid_7366</name>
</gene>
<protein>
    <submittedName>
        <fullName evidence="1">Uncharacterized protein</fullName>
    </submittedName>
</protein>
<evidence type="ECO:0000313" key="1">
    <source>
        <dbReference type="EMBL" id="ABJ88275.1"/>
    </source>
</evidence>
<reference evidence="1" key="1">
    <citation type="submission" date="2006-10" db="EMBL/GenBank/DDBJ databases">
        <title>Complete sequence of Solibacter usitatus Ellin6076.</title>
        <authorList>
            <consortium name="US DOE Joint Genome Institute"/>
            <person name="Copeland A."/>
            <person name="Lucas S."/>
            <person name="Lapidus A."/>
            <person name="Barry K."/>
            <person name="Detter J.C."/>
            <person name="Glavina del Rio T."/>
            <person name="Hammon N."/>
            <person name="Israni S."/>
            <person name="Dalin E."/>
            <person name="Tice H."/>
            <person name="Pitluck S."/>
            <person name="Thompson L.S."/>
            <person name="Brettin T."/>
            <person name="Bruce D."/>
            <person name="Han C."/>
            <person name="Tapia R."/>
            <person name="Gilna P."/>
            <person name="Schmutz J."/>
            <person name="Larimer F."/>
            <person name="Land M."/>
            <person name="Hauser L."/>
            <person name="Kyrpides N."/>
            <person name="Mikhailova N."/>
            <person name="Janssen P.H."/>
            <person name="Kuske C.R."/>
            <person name="Richardson P."/>
        </authorList>
    </citation>
    <scope>NUCLEOTIDE SEQUENCE</scope>
    <source>
        <strain evidence="1">Ellin6076</strain>
    </source>
</reference>
<dbReference type="KEGG" id="sus:Acid_7366"/>
<proteinExistence type="predicted"/>
<name>Q01PZ5_SOLUE</name>
<dbReference type="AlphaFoldDB" id="Q01PZ5"/>
<sequence length="254" mass="27924">MTLAPAILPAGGNKLTWEDRVELTRGLTAEYATVKVLLPRSKKALEFESKGDYDKKQWQEIARESGPAARTGDLVQVTKIDIEDDKLVLQINGGFKGGRKWYQGVQIGMGGNTAPVSTNNDSNAPGGTSIAILFHKPLEPMKAQEIKKLLAPVLDFEKRSVTQVYTETLPPETLKAIKEKHVLVGMDREQVIMTLGRPEHKSRETKDGLEVEDWVFGVPPGKITFVTFSGDKVIKVKDSYAGLGNQVGQTPVVR</sequence>
<accession>Q01PZ5</accession>
<dbReference type="eggNOG" id="ENOG5032TKB">
    <property type="taxonomic scope" value="Bacteria"/>
</dbReference>